<keyword evidence="2" id="KW-0808">Transferase</keyword>
<dbReference type="AlphaFoldDB" id="A0ABD5NAX3"/>
<gene>
    <name evidence="3" type="ORF">ACFOKC_01780</name>
</gene>
<dbReference type="EMBL" id="JBHRWN010000002">
    <property type="protein sequence ID" value="MFC3476448.1"/>
    <property type="molecule type" value="Genomic_DNA"/>
</dbReference>
<dbReference type="InterPro" id="IPR051159">
    <property type="entry name" value="Hexapeptide_acetyltransf"/>
</dbReference>
<keyword evidence="3" id="KW-0012">Acyltransferase</keyword>
<accession>A0ABD5NAX3</accession>
<comment type="similarity">
    <text evidence="1">Belongs to the transferase hexapeptide repeat family.</text>
</comment>
<sequence length="215" mass="23729">MLRDLERRLASSPVADRVLFNDATGALAQYVQAARDRRRYRRYRERYDVHPDFEFNGPGITVYGDGDVELCEGSYIGRHSRLQAKDGQTVRVGENTAVSHFVFLYTQNRVADQDMSRAPNTNQGLDVREGDAEIGADCWVGAFTFVAEGTSVGENSVVGANSVVTRDLPPHSVSAGTPARVRQFKSYLDDGEAAALADEYRGALSERVAAEYLDE</sequence>
<dbReference type="GO" id="GO:0016746">
    <property type="term" value="F:acyltransferase activity"/>
    <property type="evidence" value="ECO:0007669"/>
    <property type="project" value="UniProtKB-KW"/>
</dbReference>
<evidence type="ECO:0000313" key="3">
    <source>
        <dbReference type="EMBL" id="MFC3476448.1"/>
    </source>
</evidence>
<protein>
    <submittedName>
        <fullName evidence="3">Acyltransferase</fullName>
    </submittedName>
</protein>
<reference evidence="3 4" key="1">
    <citation type="journal article" date="2019" name="Int. J. Syst. Evol. Microbiol.">
        <title>The Global Catalogue of Microorganisms (GCM) 10K type strain sequencing project: providing services to taxonomists for standard genome sequencing and annotation.</title>
        <authorList>
            <consortium name="The Broad Institute Genomics Platform"/>
            <consortium name="The Broad Institute Genome Sequencing Center for Infectious Disease"/>
            <person name="Wu L."/>
            <person name="Ma J."/>
        </authorList>
    </citation>
    <scope>NUCLEOTIDE SEQUENCE [LARGE SCALE GENOMIC DNA]</scope>
    <source>
        <strain evidence="3 4">CGMCC 1.12562</strain>
    </source>
</reference>
<comment type="caution">
    <text evidence="3">The sequence shown here is derived from an EMBL/GenBank/DDBJ whole genome shotgun (WGS) entry which is preliminary data.</text>
</comment>
<name>A0ABD5NAX3_9EURY</name>
<dbReference type="PANTHER" id="PTHR23416:SF23">
    <property type="entry name" value="ACETYLTRANSFERASE C18B11.09C-RELATED"/>
    <property type="match status" value="1"/>
</dbReference>
<dbReference type="Pfam" id="PF00132">
    <property type="entry name" value="Hexapep"/>
    <property type="match status" value="1"/>
</dbReference>
<organism evidence="3 4">
    <name type="scientific">Halobacterium litoreum</name>
    <dbReference type="NCBI Taxonomy" id="2039234"/>
    <lineage>
        <taxon>Archaea</taxon>
        <taxon>Methanobacteriati</taxon>
        <taxon>Methanobacteriota</taxon>
        <taxon>Stenosarchaea group</taxon>
        <taxon>Halobacteria</taxon>
        <taxon>Halobacteriales</taxon>
        <taxon>Halobacteriaceae</taxon>
        <taxon>Halobacterium</taxon>
    </lineage>
</organism>
<dbReference type="GeneID" id="69117644"/>
<keyword evidence="4" id="KW-1185">Reference proteome</keyword>
<proteinExistence type="inferred from homology"/>
<dbReference type="RefSeq" id="WP_232572403.1">
    <property type="nucleotide sequence ID" value="NZ_CP089466.1"/>
</dbReference>
<dbReference type="InterPro" id="IPR011004">
    <property type="entry name" value="Trimer_LpxA-like_sf"/>
</dbReference>
<dbReference type="Proteomes" id="UP001595660">
    <property type="component" value="Unassembled WGS sequence"/>
</dbReference>
<evidence type="ECO:0000256" key="2">
    <source>
        <dbReference type="ARBA" id="ARBA00022679"/>
    </source>
</evidence>
<dbReference type="SUPFAM" id="SSF51161">
    <property type="entry name" value="Trimeric LpxA-like enzymes"/>
    <property type="match status" value="1"/>
</dbReference>
<dbReference type="PANTHER" id="PTHR23416">
    <property type="entry name" value="SIALIC ACID SYNTHASE-RELATED"/>
    <property type="match status" value="1"/>
</dbReference>
<dbReference type="CDD" id="cd04647">
    <property type="entry name" value="LbH_MAT_like"/>
    <property type="match status" value="1"/>
</dbReference>
<dbReference type="Gene3D" id="2.160.10.10">
    <property type="entry name" value="Hexapeptide repeat proteins"/>
    <property type="match status" value="1"/>
</dbReference>
<dbReference type="InterPro" id="IPR001451">
    <property type="entry name" value="Hexapep"/>
</dbReference>
<evidence type="ECO:0000256" key="1">
    <source>
        <dbReference type="ARBA" id="ARBA00007274"/>
    </source>
</evidence>
<evidence type="ECO:0000313" key="4">
    <source>
        <dbReference type="Proteomes" id="UP001595660"/>
    </source>
</evidence>